<comment type="caution">
    <text evidence="11">The sequence shown here is derived from an EMBL/GenBank/DDBJ whole genome shotgun (WGS) entry which is preliminary data.</text>
</comment>
<dbReference type="Proteomes" id="UP000199541">
    <property type="component" value="Unassembled WGS sequence"/>
</dbReference>
<dbReference type="InterPro" id="IPR010930">
    <property type="entry name" value="Flg_bb/hook_C_dom"/>
</dbReference>
<keyword evidence="5 7" id="KW-0964">Secreted</keyword>
<comment type="subcellular location">
    <subcellularLocation>
        <location evidence="1">Bacterial flagellum basal body</location>
    </subcellularLocation>
    <subcellularLocation>
        <location evidence="2 7">Secreted</location>
    </subcellularLocation>
</comment>
<keyword evidence="6 7" id="KW-0975">Bacterial flagellum</keyword>
<keyword evidence="11" id="KW-0966">Cell projection</keyword>
<feature type="domain" description="Flagellar hook-associated protein FlgK helical" evidence="10">
    <location>
        <begin position="100"/>
        <end position="300"/>
    </location>
</feature>
<reference evidence="12 13" key="2">
    <citation type="submission" date="2016-10" db="EMBL/GenBank/DDBJ databases">
        <authorList>
            <person name="Varghese N."/>
            <person name="Submissions S."/>
        </authorList>
    </citation>
    <scope>NUCLEOTIDE SEQUENCE [LARGE SCALE GENOMIC DNA]</scope>
    <source>
        <strain evidence="12 13">DSM 24802</strain>
    </source>
</reference>
<name>A0AAN4UNL3_9RHOB</name>
<dbReference type="AlphaFoldDB" id="A0AAN4UNL3"/>
<feature type="domain" description="Flagellar basal-body/hook protein C-terminal" evidence="9">
    <location>
        <begin position="435"/>
        <end position="470"/>
    </location>
</feature>
<dbReference type="Pfam" id="PF00460">
    <property type="entry name" value="Flg_bb_rod"/>
    <property type="match status" value="1"/>
</dbReference>
<dbReference type="InterPro" id="IPR053927">
    <property type="entry name" value="FlgK_helical"/>
</dbReference>
<evidence type="ECO:0000256" key="1">
    <source>
        <dbReference type="ARBA" id="ARBA00004117"/>
    </source>
</evidence>
<dbReference type="NCBIfam" id="TIGR02492">
    <property type="entry name" value="flgK_ends"/>
    <property type="match status" value="1"/>
</dbReference>
<dbReference type="Pfam" id="PF22638">
    <property type="entry name" value="FlgK_D1"/>
    <property type="match status" value="1"/>
</dbReference>
<dbReference type="InterPro" id="IPR001444">
    <property type="entry name" value="Flag_bb_rod_N"/>
</dbReference>
<evidence type="ECO:0000259" key="8">
    <source>
        <dbReference type="Pfam" id="PF00460"/>
    </source>
</evidence>
<keyword evidence="11" id="KW-0282">Flagellum</keyword>
<dbReference type="GO" id="GO:0005198">
    <property type="term" value="F:structural molecule activity"/>
    <property type="evidence" value="ECO:0007669"/>
    <property type="project" value="UniProtKB-UniRule"/>
</dbReference>
<organism evidence="11 14">
    <name type="scientific">Allgaiera indica</name>
    <dbReference type="NCBI Taxonomy" id="765699"/>
    <lineage>
        <taxon>Bacteria</taxon>
        <taxon>Pseudomonadati</taxon>
        <taxon>Pseudomonadota</taxon>
        <taxon>Alphaproteobacteria</taxon>
        <taxon>Rhodobacterales</taxon>
        <taxon>Paracoccaceae</taxon>
        <taxon>Allgaiera</taxon>
    </lineage>
</organism>
<comment type="similarity">
    <text evidence="3 7">Belongs to the flagella basal body rod proteins family.</text>
</comment>
<feature type="domain" description="Flagellar basal body rod protein N-terminal" evidence="8">
    <location>
        <begin position="7"/>
        <end position="36"/>
    </location>
</feature>
<dbReference type="EMBL" id="BNAB01000002">
    <property type="protein sequence ID" value="GHD99246.1"/>
    <property type="molecule type" value="Genomic_DNA"/>
</dbReference>
<evidence type="ECO:0000313" key="13">
    <source>
        <dbReference type="Proteomes" id="UP000199541"/>
    </source>
</evidence>
<protein>
    <recommendedName>
        <fullName evidence="4 7">Flagellar hook-associated protein 1</fullName>
        <shortName evidence="7">HAP1</shortName>
    </recommendedName>
</protein>
<dbReference type="GO" id="GO:0044780">
    <property type="term" value="P:bacterial-type flagellum assembly"/>
    <property type="evidence" value="ECO:0007669"/>
    <property type="project" value="InterPro"/>
</dbReference>
<keyword evidence="11" id="KW-0969">Cilium</keyword>
<gene>
    <name evidence="7 11" type="primary">flgK</name>
    <name evidence="11" type="ORF">GCM10008024_05860</name>
    <name evidence="12" type="ORF">SAMN05444006_102289</name>
</gene>
<accession>A0AAN4UNL3</accession>
<dbReference type="GO" id="GO:0005576">
    <property type="term" value="C:extracellular region"/>
    <property type="evidence" value="ECO:0007669"/>
    <property type="project" value="UniProtKB-SubCell"/>
</dbReference>
<evidence type="ECO:0000259" key="10">
    <source>
        <dbReference type="Pfam" id="PF22638"/>
    </source>
</evidence>
<evidence type="ECO:0000256" key="5">
    <source>
        <dbReference type="ARBA" id="ARBA00022525"/>
    </source>
</evidence>
<evidence type="ECO:0000256" key="6">
    <source>
        <dbReference type="ARBA" id="ARBA00023143"/>
    </source>
</evidence>
<keyword evidence="13" id="KW-1185">Reference proteome</keyword>
<evidence type="ECO:0000259" key="9">
    <source>
        <dbReference type="Pfam" id="PF06429"/>
    </source>
</evidence>
<evidence type="ECO:0000256" key="4">
    <source>
        <dbReference type="ARBA" id="ARBA00016244"/>
    </source>
</evidence>
<reference evidence="11" key="1">
    <citation type="journal article" date="2014" name="Int. J. Syst. Evol. Microbiol.">
        <title>Complete genome sequence of Corynebacterium casei LMG S-19264T (=DSM 44701T), isolated from a smear-ripened cheese.</title>
        <authorList>
            <consortium name="US DOE Joint Genome Institute (JGI-PGF)"/>
            <person name="Walter F."/>
            <person name="Albersmeier A."/>
            <person name="Kalinowski J."/>
            <person name="Ruckert C."/>
        </authorList>
    </citation>
    <scope>NUCLEOTIDE SEQUENCE</scope>
    <source>
        <strain evidence="11">CGMCC 1.10859</strain>
    </source>
</reference>
<evidence type="ECO:0000256" key="7">
    <source>
        <dbReference type="RuleBase" id="RU362065"/>
    </source>
</evidence>
<dbReference type="GO" id="GO:0009425">
    <property type="term" value="C:bacterial-type flagellum basal body"/>
    <property type="evidence" value="ECO:0007669"/>
    <property type="project" value="UniProtKB-SubCell"/>
</dbReference>
<dbReference type="RefSeq" id="WP_035841763.1">
    <property type="nucleotide sequence ID" value="NZ_BNAB01000002.1"/>
</dbReference>
<evidence type="ECO:0000313" key="12">
    <source>
        <dbReference type="EMBL" id="SDW30627.1"/>
    </source>
</evidence>
<dbReference type="SUPFAM" id="SSF64518">
    <property type="entry name" value="Phase 1 flagellin"/>
    <property type="match status" value="1"/>
</dbReference>
<evidence type="ECO:0000256" key="2">
    <source>
        <dbReference type="ARBA" id="ARBA00004613"/>
    </source>
</evidence>
<evidence type="ECO:0000313" key="14">
    <source>
        <dbReference type="Proteomes" id="UP000634647"/>
    </source>
</evidence>
<dbReference type="PANTHER" id="PTHR30033">
    <property type="entry name" value="FLAGELLAR HOOK-ASSOCIATED PROTEIN 1"/>
    <property type="match status" value="1"/>
</dbReference>
<dbReference type="Proteomes" id="UP000634647">
    <property type="component" value="Unassembled WGS sequence"/>
</dbReference>
<dbReference type="Pfam" id="PF06429">
    <property type="entry name" value="Flg_bbr_C"/>
    <property type="match status" value="1"/>
</dbReference>
<dbReference type="PRINTS" id="PR01005">
    <property type="entry name" value="FLGHOOKAP1"/>
</dbReference>
<reference evidence="11" key="3">
    <citation type="submission" date="2023-06" db="EMBL/GenBank/DDBJ databases">
        <authorList>
            <person name="Sun Q."/>
            <person name="Zhou Y."/>
        </authorList>
    </citation>
    <scope>NUCLEOTIDE SEQUENCE</scope>
    <source>
        <strain evidence="11">CGMCC 1.10859</strain>
    </source>
</reference>
<evidence type="ECO:0000313" key="11">
    <source>
        <dbReference type="EMBL" id="GHD99246.1"/>
    </source>
</evidence>
<evidence type="ECO:0000256" key="3">
    <source>
        <dbReference type="ARBA" id="ARBA00009677"/>
    </source>
</evidence>
<dbReference type="EMBL" id="FNOB01000002">
    <property type="protein sequence ID" value="SDW30627.1"/>
    <property type="molecule type" value="Genomic_DNA"/>
</dbReference>
<proteinExistence type="inferred from homology"/>
<dbReference type="GO" id="GO:0009424">
    <property type="term" value="C:bacterial-type flagellum hook"/>
    <property type="evidence" value="ECO:0007669"/>
    <property type="project" value="UniProtKB-UniRule"/>
</dbReference>
<sequence>MSLNSALQVSRSGLEATQAWSDLTSRNIANANTEGYVRKDASFSTLAPGTGGGVVVSEVKREVDASLDRMYRSETGKMAKQQQIHEGVQAYTAVLGSSSSDTSPLTKLTALQTSFDTLVNSPGDAAAQRGVLDAAKALTVSLNDTAGALRQVGSEVTTEIKYNVTDLNRALLKIADLNKSLTSATENSTGSVELQDAVGQQVQAIAKIMNVQLRTDGMGRVSLYTSGGTQLVDGSNAGSVRYDQASGKLYVGQTEITPGNTGVRGFDGGSLAGLFSLKDQILPTFQNQLDSMAAALVQGFQGADASLSAGQAGLFTDAGAAFNPANLSGLAGRIAVNAAVDPAQGGTLGRIRDGVGATTPGASGDATQVRAFQKVFDAPVAVSAATDLPAGLSLRDFAANMISYQQVKGTQAQQNYTALSTSAQTINASRQGIEGVNIDDELQKLIVIQHSYAANSKMMSTISQMMDDLIKAV</sequence>
<dbReference type="InterPro" id="IPR002371">
    <property type="entry name" value="FlgK"/>
</dbReference>
<dbReference type="PANTHER" id="PTHR30033:SF1">
    <property type="entry name" value="FLAGELLAR HOOK-ASSOCIATED PROTEIN 1"/>
    <property type="match status" value="1"/>
</dbReference>